<evidence type="ECO:0000256" key="1">
    <source>
        <dbReference type="ARBA" id="ARBA00009776"/>
    </source>
</evidence>
<keyword evidence="4 8" id="KW-0547">Nucleotide-binding</keyword>
<evidence type="ECO:0000256" key="8">
    <source>
        <dbReference type="HAMAP-Rule" id="MF_00165"/>
    </source>
</evidence>
<dbReference type="CDD" id="cd01672">
    <property type="entry name" value="TMPK"/>
    <property type="match status" value="1"/>
</dbReference>
<dbReference type="SUPFAM" id="SSF52540">
    <property type="entry name" value="P-loop containing nucleoside triphosphate hydrolases"/>
    <property type="match status" value="1"/>
</dbReference>
<protein>
    <recommendedName>
        <fullName evidence="8">Thymidylate kinase</fullName>
        <ecNumber evidence="8">2.7.4.9</ecNumber>
    </recommendedName>
    <alternativeName>
        <fullName evidence="8">dTMP kinase</fullName>
    </alternativeName>
</protein>
<dbReference type="PANTHER" id="PTHR10344:SF4">
    <property type="entry name" value="UMP-CMP KINASE 2, MITOCHONDRIAL"/>
    <property type="match status" value="1"/>
</dbReference>
<sequence length="204" mass="22899">MGRGFFIVLEGVDGAGKTTQAGLLADALGRRGYQVILTQEPSDGPTGRRIREYLNGPSRYLTPQEELALFMADRREHIERVIRPALKAGMIVISDRYYYSSAAYQGALGIDPEKILTEHQQFAPPPDLAFFFRLDPLTALARQRTKACQVSESPEYLEKVAAIYETFRGPFLHRVDAAGTPEEIHQKVLAITLKALENHRNRNN</sequence>
<feature type="domain" description="Thymidylate kinase-like" evidence="9">
    <location>
        <begin position="9"/>
        <end position="188"/>
    </location>
</feature>
<keyword evidence="3 8" id="KW-0545">Nucleotide biosynthesis</keyword>
<dbReference type="InterPro" id="IPR018094">
    <property type="entry name" value="Thymidylate_kinase"/>
</dbReference>
<evidence type="ECO:0000256" key="7">
    <source>
        <dbReference type="ARBA" id="ARBA00048743"/>
    </source>
</evidence>
<dbReference type="InterPro" id="IPR027417">
    <property type="entry name" value="P-loop_NTPase"/>
</dbReference>
<accession>A0A7C3WMD6</accession>
<gene>
    <name evidence="8 10" type="primary">tmk</name>
    <name evidence="10" type="ORF">ENV62_07860</name>
</gene>
<dbReference type="InterPro" id="IPR039430">
    <property type="entry name" value="Thymidylate_kin-like_dom"/>
</dbReference>
<dbReference type="EMBL" id="DTHB01000049">
    <property type="protein sequence ID" value="HGB15133.1"/>
    <property type="molecule type" value="Genomic_DNA"/>
</dbReference>
<dbReference type="PROSITE" id="PS01331">
    <property type="entry name" value="THYMIDYLATE_KINASE"/>
    <property type="match status" value="1"/>
</dbReference>
<dbReference type="EC" id="2.7.4.9" evidence="8"/>
<dbReference type="GO" id="GO:0004798">
    <property type="term" value="F:dTMP kinase activity"/>
    <property type="evidence" value="ECO:0007669"/>
    <property type="project" value="UniProtKB-UniRule"/>
</dbReference>
<dbReference type="HAMAP" id="MF_00165">
    <property type="entry name" value="Thymidylate_kinase"/>
    <property type="match status" value="1"/>
</dbReference>
<dbReference type="InterPro" id="IPR018095">
    <property type="entry name" value="Thymidylate_kin_CS"/>
</dbReference>
<reference evidence="10" key="1">
    <citation type="journal article" date="2020" name="mSystems">
        <title>Genome- and Community-Level Interaction Insights into Carbon Utilization and Element Cycling Functions of Hydrothermarchaeota in Hydrothermal Sediment.</title>
        <authorList>
            <person name="Zhou Z."/>
            <person name="Liu Y."/>
            <person name="Xu W."/>
            <person name="Pan J."/>
            <person name="Luo Z.H."/>
            <person name="Li M."/>
        </authorList>
    </citation>
    <scope>NUCLEOTIDE SEQUENCE [LARGE SCALE GENOMIC DNA]</scope>
    <source>
        <strain evidence="10">SpSt-776</strain>
    </source>
</reference>
<comment type="function">
    <text evidence="8">Phosphorylation of dTMP to form dTDP in both de novo and salvage pathways of dTTP synthesis.</text>
</comment>
<dbReference type="AlphaFoldDB" id="A0A7C3WMD6"/>
<comment type="similarity">
    <text evidence="1 8">Belongs to the thymidylate kinase family.</text>
</comment>
<dbReference type="Gene3D" id="3.40.50.300">
    <property type="entry name" value="P-loop containing nucleotide triphosphate hydrolases"/>
    <property type="match status" value="1"/>
</dbReference>
<name>A0A7C3WMD6_9BACT</name>
<keyword evidence="6 8" id="KW-0067">ATP-binding</keyword>
<keyword evidence="5 8" id="KW-0418">Kinase</keyword>
<evidence type="ECO:0000256" key="3">
    <source>
        <dbReference type="ARBA" id="ARBA00022727"/>
    </source>
</evidence>
<evidence type="ECO:0000259" key="9">
    <source>
        <dbReference type="Pfam" id="PF02223"/>
    </source>
</evidence>
<evidence type="ECO:0000256" key="4">
    <source>
        <dbReference type="ARBA" id="ARBA00022741"/>
    </source>
</evidence>
<evidence type="ECO:0000256" key="6">
    <source>
        <dbReference type="ARBA" id="ARBA00022840"/>
    </source>
</evidence>
<keyword evidence="2 8" id="KW-0808">Transferase</keyword>
<dbReference type="NCBIfam" id="TIGR00041">
    <property type="entry name" value="DTMP_kinase"/>
    <property type="match status" value="1"/>
</dbReference>
<dbReference type="PANTHER" id="PTHR10344">
    <property type="entry name" value="THYMIDYLATE KINASE"/>
    <property type="match status" value="1"/>
</dbReference>
<evidence type="ECO:0000313" key="10">
    <source>
        <dbReference type="EMBL" id="HGB15133.1"/>
    </source>
</evidence>
<feature type="binding site" evidence="8">
    <location>
        <begin position="11"/>
        <end position="18"/>
    </location>
    <ligand>
        <name>ATP</name>
        <dbReference type="ChEBI" id="CHEBI:30616"/>
    </ligand>
</feature>
<dbReference type="GO" id="GO:0006235">
    <property type="term" value="P:dTTP biosynthetic process"/>
    <property type="evidence" value="ECO:0007669"/>
    <property type="project" value="UniProtKB-UniRule"/>
</dbReference>
<evidence type="ECO:0000256" key="5">
    <source>
        <dbReference type="ARBA" id="ARBA00022777"/>
    </source>
</evidence>
<evidence type="ECO:0000256" key="2">
    <source>
        <dbReference type="ARBA" id="ARBA00022679"/>
    </source>
</evidence>
<organism evidence="10">
    <name type="scientific">Desulfobacca acetoxidans</name>
    <dbReference type="NCBI Taxonomy" id="60893"/>
    <lineage>
        <taxon>Bacteria</taxon>
        <taxon>Pseudomonadati</taxon>
        <taxon>Thermodesulfobacteriota</taxon>
        <taxon>Desulfobaccia</taxon>
        <taxon>Desulfobaccales</taxon>
        <taxon>Desulfobaccaceae</taxon>
        <taxon>Desulfobacca</taxon>
    </lineage>
</organism>
<dbReference type="GO" id="GO:0005737">
    <property type="term" value="C:cytoplasm"/>
    <property type="evidence" value="ECO:0007669"/>
    <property type="project" value="TreeGrafter"/>
</dbReference>
<dbReference type="GO" id="GO:0006227">
    <property type="term" value="P:dUDP biosynthetic process"/>
    <property type="evidence" value="ECO:0007669"/>
    <property type="project" value="TreeGrafter"/>
</dbReference>
<comment type="catalytic activity">
    <reaction evidence="7 8">
        <text>dTMP + ATP = dTDP + ADP</text>
        <dbReference type="Rhea" id="RHEA:13517"/>
        <dbReference type="ChEBI" id="CHEBI:30616"/>
        <dbReference type="ChEBI" id="CHEBI:58369"/>
        <dbReference type="ChEBI" id="CHEBI:63528"/>
        <dbReference type="ChEBI" id="CHEBI:456216"/>
        <dbReference type="EC" id="2.7.4.9"/>
    </reaction>
</comment>
<dbReference type="GO" id="GO:0006233">
    <property type="term" value="P:dTDP biosynthetic process"/>
    <property type="evidence" value="ECO:0007669"/>
    <property type="project" value="InterPro"/>
</dbReference>
<proteinExistence type="inferred from homology"/>
<comment type="caution">
    <text evidence="10">The sequence shown here is derived from an EMBL/GenBank/DDBJ whole genome shotgun (WGS) entry which is preliminary data.</text>
</comment>
<dbReference type="Pfam" id="PF02223">
    <property type="entry name" value="Thymidylate_kin"/>
    <property type="match status" value="1"/>
</dbReference>
<dbReference type="GO" id="GO:0005524">
    <property type="term" value="F:ATP binding"/>
    <property type="evidence" value="ECO:0007669"/>
    <property type="project" value="UniProtKB-UniRule"/>
</dbReference>